<feature type="signal peptide" evidence="6">
    <location>
        <begin position="1"/>
        <end position="21"/>
    </location>
</feature>
<protein>
    <submittedName>
        <fullName evidence="8">OmpA family protein</fullName>
    </submittedName>
</protein>
<keyword evidence="2 6" id="KW-0732">Signal</keyword>
<reference evidence="8" key="2">
    <citation type="submission" date="2021-09" db="EMBL/GenBank/DDBJ databases">
        <authorList>
            <person name="Gilroy R."/>
        </authorList>
    </citation>
    <scope>NUCLEOTIDE SEQUENCE</scope>
    <source>
        <strain evidence="8">6966</strain>
    </source>
</reference>
<dbReference type="GO" id="GO:0009279">
    <property type="term" value="C:cell outer membrane"/>
    <property type="evidence" value="ECO:0007669"/>
    <property type="project" value="UniProtKB-SubCell"/>
</dbReference>
<dbReference type="InterPro" id="IPR006664">
    <property type="entry name" value="OMP_bac"/>
</dbReference>
<evidence type="ECO:0000256" key="5">
    <source>
        <dbReference type="PROSITE-ProRule" id="PRU00473"/>
    </source>
</evidence>
<dbReference type="Pfam" id="PF00691">
    <property type="entry name" value="OmpA"/>
    <property type="match status" value="1"/>
</dbReference>
<dbReference type="Gene3D" id="3.30.1330.60">
    <property type="entry name" value="OmpA-like domain"/>
    <property type="match status" value="1"/>
</dbReference>
<evidence type="ECO:0000313" key="8">
    <source>
        <dbReference type="EMBL" id="HJF70675.1"/>
    </source>
</evidence>
<organism evidence="8 9">
    <name type="scientific">Butyricimonas virosa</name>
    <dbReference type="NCBI Taxonomy" id="544645"/>
    <lineage>
        <taxon>Bacteria</taxon>
        <taxon>Pseudomonadati</taxon>
        <taxon>Bacteroidota</taxon>
        <taxon>Bacteroidia</taxon>
        <taxon>Bacteroidales</taxon>
        <taxon>Odoribacteraceae</taxon>
        <taxon>Butyricimonas</taxon>
    </lineage>
</organism>
<dbReference type="InterPro" id="IPR050330">
    <property type="entry name" value="Bact_OuterMem_StrucFunc"/>
</dbReference>
<evidence type="ECO:0000313" key="9">
    <source>
        <dbReference type="Proteomes" id="UP000742098"/>
    </source>
</evidence>
<evidence type="ECO:0000256" key="2">
    <source>
        <dbReference type="ARBA" id="ARBA00022729"/>
    </source>
</evidence>
<feature type="domain" description="OmpA-like" evidence="7">
    <location>
        <begin position="299"/>
        <end position="412"/>
    </location>
</feature>
<dbReference type="PRINTS" id="PR01021">
    <property type="entry name" value="OMPADOMAIN"/>
</dbReference>
<accession>A0A921H6L8</accession>
<evidence type="ECO:0000256" key="6">
    <source>
        <dbReference type="SAM" id="SignalP"/>
    </source>
</evidence>
<evidence type="ECO:0000256" key="3">
    <source>
        <dbReference type="ARBA" id="ARBA00023136"/>
    </source>
</evidence>
<name>A0A921H6L8_9BACT</name>
<comment type="caution">
    <text evidence="8">The sequence shown here is derived from an EMBL/GenBank/DDBJ whole genome shotgun (WGS) entry which is preliminary data.</text>
</comment>
<dbReference type="Proteomes" id="UP000742098">
    <property type="component" value="Unassembled WGS sequence"/>
</dbReference>
<dbReference type="CDD" id="cd07185">
    <property type="entry name" value="OmpA_C-like"/>
    <property type="match status" value="1"/>
</dbReference>
<dbReference type="InterPro" id="IPR036737">
    <property type="entry name" value="OmpA-like_sf"/>
</dbReference>
<gene>
    <name evidence="8" type="ORF">K8V05_07965</name>
</gene>
<sequence>MKKLLLSFGLLMLLPALSVQAQKKQVYNDFSRWSLGLNGGISVFRGDMVSFSADKTYIGGQGGLQLGYQFTPTFGLSLTADMGQGKGSAKEWEKEFKIYPSGESYYGTTPEVGFARYNDLYAKVKYFTVGLHGDLNVNNFFGKKELRRWTVLLSPAVYLQKFSPKLHKKEDGKRFDTSSTLDNDVNLGLGGDLALRYLAGKHIDLQLKSGVVWIANNNFDGVATCCTSKYNWLANLSVGVVWKIGNNKKKENLMYATACSVAPVILPVKETTRPVVKEEQKPVVKQEEKTVENVVKVEAGEKAFPVLPTVHFKRNSAIIDTVRYANELSRIVEALKEFPGVKVDIRGYTDHTGTDRVNLPLSLKRAEALKVYLVSKGIPAARMNTFGEGKDMSVDKQDIYTEKARKVEVKKH</sequence>
<evidence type="ECO:0000256" key="1">
    <source>
        <dbReference type="ARBA" id="ARBA00004442"/>
    </source>
</evidence>
<evidence type="ECO:0000259" key="7">
    <source>
        <dbReference type="PROSITE" id="PS51123"/>
    </source>
</evidence>
<dbReference type="PROSITE" id="PS51123">
    <property type="entry name" value="OMPA_2"/>
    <property type="match status" value="1"/>
</dbReference>
<dbReference type="PANTHER" id="PTHR30329:SF21">
    <property type="entry name" value="LIPOPROTEIN YIAD-RELATED"/>
    <property type="match status" value="1"/>
</dbReference>
<keyword evidence="3 5" id="KW-0472">Membrane</keyword>
<dbReference type="PANTHER" id="PTHR30329">
    <property type="entry name" value="STATOR ELEMENT OF FLAGELLAR MOTOR COMPLEX"/>
    <property type="match status" value="1"/>
</dbReference>
<evidence type="ECO:0000256" key="4">
    <source>
        <dbReference type="ARBA" id="ARBA00023237"/>
    </source>
</evidence>
<dbReference type="InterPro" id="IPR006665">
    <property type="entry name" value="OmpA-like"/>
</dbReference>
<comment type="subcellular location">
    <subcellularLocation>
        <location evidence="1">Cell outer membrane</location>
    </subcellularLocation>
</comment>
<feature type="chain" id="PRO_5037461825" evidence="6">
    <location>
        <begin position="22"/>
        <end position="412"/>
    </location>
</feature>
<dbReference type="SUPFAM" id="SSF103088">
    <property type="entry name" value="OmpA-like"/>
    <property type="match status" value="1"/>
</dbReference>
<dbReference type="InterPro" id="IPR027385">
    <property type="entry name" value="Beta-barrel_OMP"/>
</dbReference>
<dbReference type="AlphaFoldDB" id="A0A921H6L8"/>
<reference evidence="8" key="1">
    <citation type="journal article" date="2021" name="PeerJ">
        <title>Extensive microbial diversity within the chicken gut microbiome revealed by metagenomics and culture.</title>
        <authorList>
            <person name="Gilroy R."/>
            <person name="Ravi A."/>
            <person name="Getino M."/>
            <person name="Pursley I."/>
            <person name="Horton D.L."/>
            <person name="Alikhan N.F."/>
            <person name="Baker D."/>
            <person name="Gharbi K."/>
            <person name="Hall N."/>
            <person name="Watson M."/>
            <person name="Adriaenssens E.M."/>
            <person name="Foster-Nyarko E."/>
            <person name="Jarju S."/>
            <person name="Secka A."/>
            <person name="Antonio M."/>
            <person name="Oren A."/>
            <person name="Chaudhuri R.R."/>
            <person name="La Ragione R."/>
            <person name="Hildebrand F."/>
            <person name="Pallen M.J."/>
        </authorList>
    </citation>
    <scope>NUCLEOTIDE SEQUENCE</scope>
    <source>
        <strain evidence="8">6966</strain>
    </source>
</reference>
<keyword evidence="4" id="KW-0998">Cell outer membrane</keyword>
<proteinExistence type="predicted"/>
<dbReference type="Pfam" id="PF13505">
    <property type="entry name" value="OMP_b-brl"/>
    <property type="match status" value="1"/>
</dbReference>
<dbReference type="EMBL" id="DYVS01000130">
    <property type="protein sequence ID" value="HJF70675.1"/>
    <property type="molecule type" value="Genomic_DNA"/>
</dbReference>